<evidence type="ECO:0000313" key="1">
    <source>
        <dbReference type="EMBL" id="MBY8887230.1"/>
    </source>
</evidence>
<dbReference type="RefSeq" id="WP_222979986.1">
    <property type="nucleotide sequence ID" value="NZ_JAINVZ010000015.1"/>
</dbReference>
<keyword evidence="2" id="KW-1185">Reference proteome</keyword>
<evidence type="ECO:0000313" key="2">
    <source>
        <dbReference type="Proteomes" id="UP001198565"/>
    </source>
</evidence>
<dbReference type="EMBL" id="JAINVZ010000015">
    <property type="protein sequence ID" value="MBY8887230.1"/>
    <property type="molecule type" value="Genomic_DNA"/>
</dbReference>
<accession>A0ABS7QVI4</accession>
<protein>
    <submittedName>
        <fullName evidence="1">Uncharacterized protein</fullName>
    </submittedName>
</protein>
<reference evidence="1 2" key="1">
    <citation type="submission" date="2021-08" db="EMBL/GenBank/DDBJ databases">
        <title>Streptomyces sp. PTM05 isolated from lichen.</title>
        <authorList>
            <person name="Somphong A."/>
            <person name="Phongsopitanun W."/>
            <person name="Tanasupawat S."/>
        </authorList>
    </citation>
    <scope>NUCLEOTIDE SEQUENCE [LARGE SCALE GENOMIC DNA]</scope>
    <source>
        <strain evidence="1 2">Ptm05</strain>
    </source>
</reference>
<gene>
    <name evidence="1" type="ORF">K7472_20605</name>
</gene>
<proteinExistence type="predicted"/>
<organism evidence="1 2">
    <name type="scientific">Streptantibioticus parmotrematis</name>
    <dbReference type="NCBI Taxonomy" id="2873249"/>
    <lineage>
        <taxon>Bacteria</taxon>
        <taxon>Bacillati</taxon>
        <taxon>Actinomycetota</taxon>
        <taxon>Actinomycetes</taxon>
        <taxon>Kitasatosporales</taxon>
        <taxon>Streptomycetaceae</taxon>
        <taxon>Streptantibioticus</taxon>
    </lineage>
</organism>
<comment type="caution">
    <text evidence="1">The sequence shown here is derived from an EMBL/GenBank/DDBJ whole genome shotgun (WGS) entry which is preliminary data.</text>
</comment>
<name>A0ABS7QVI4_9ACTN</name>
<dbReference type="Proteomes" id="UP001198565">
    <property type="component" value="Unassembled WGS sequence"/>
</dbReference>
<sequence length="144" mass="16003">MRAFHPRHPPKTATAAAIRTHLESKGWTLATVGGRECRLNEAPESGHFTVQDEDHDGTPAVILICFTDEYVYDLYSMVEQLKEAGYASESLPFADARLIRVATSQEIADRAVHQTRRVASVLAAILPERPRQPNELPPLPDALF</sequence>